<dbReference type="Proteomes" id="UP000095287">
    <property type="component" value="Unplaced"/>
</dbReference>
<protein>
    <submittedName>
        <fullName evidence="3">DUF4147 domain-containing protein</fullName>
    </submittedName>
</protein>
<accession>A0A1I8AQQ5</accession>
<name>A0A1I8AQQ5_9BILA</name>
<evidence type="ECO:0000313" key="3">
    <source>
        <dbReference type="WBParaSite" id="L893_g7902.t1"/>
    </source>
</evidence>
<organism evidence="2 3">
    <name type="scientific">Steinernema glaseri</name>
    <dbReference type="NCBI Taxonomy" id="37863"/>
    <lineage>
        <taxon>Eukaryota</taxon>
        <taxon>Metazoa</taxon>
        <taxon>Ecdysozoa</taxon>
        <taxon>Nematoda</taxon>
        <taxon>Chromadorea</taxon>
        <taxon>Rhabditida</taxon>
        <taxon>Tylenchina</taxon>
        <taxon>Panagrolaimomorpha</taxon>
        <taxon>Strongyloidoidea</taxon>
        <taxon>Steinernematidae</taxon>
        <taxon>Steinernema</taxon>
    </lineage>
</organism>
<feature type="region of interest" description="Disordered" evidence="1">
    <location>
        <begin position="56"/>
        <end position="88"/>
    </location>
</feature>
<sequence length="167" mass="17031">LEGEVDVAGGGPGEVGDFALDPDVAEHVLEQHAGAAVELADVPAGGGAACRLSPACAPQTDAPTARHRVDRPAPPYSRTPRRPAARSAASLARYRACTVAARPPRTRPGSTATAWSCATPPAQPEGRTLHACTARPTGDLRPVPPVAPRKIAARCPSTRRGCAAGSP</sequence>
<feature type="region of interest" description="Disordered" evidence="1">
    <location>
        <begin position="101"/>
        <end position="129"/>
    </location>
</feature>
<evidence type="ECO:0000256" key="1">
    <source>
        <dbReference type="SAM" id="MobiDB-lite"/>
    </source>
</evidence>
<keyword evidence="2" id="KW-1185">Reference proteome</keyword>
<evidence type="ECO:0000313" key="2">
    <source>
        <dbReference type="Proteomes" id="UP000095287"/>
    </source>
</evidence>
<dbReference type="WBParaSite" id="L893_g7902.t1">
    <property type="protein sequence ID" value="L893_g7902.t1"/>
    <property type="gene ID" value="L893_g7902"/>
</dbReference>
<dbReference type="AlphaFoldDB" id="A0A1I8AQQ5"/>
<proteinExistence type="predicted"/>
<reference evidence="3" key="1">
    <citation type="submission" date="2016-11" db="UniProtKB">
        <authorList>
            <consortium name="WormBaseParasite"/>
        </authorList>
    </citation>
    <scope>IDENTIFICATION</scope>
</reference>